<dbReference type="AlphaFoldDB" id="M1I5S6"/>
<evidence type="ECO:0000313" key="2">
    <source>
        <dbReference type="Proteomes" id="UP000011281"/>
    </source>
</evidence>
<dbReference type="HOGENOM" id="CLU_145827_0_0_2"/>
<accession>M1I5S6</accession>
<organism evidence="2">
    <name type="scientific">Sulfolobus acidocaldarius N8</name>
    <dbReference type="NCBI Taxonomy" id="1028566"/>
    <lineage>
        <taxon>Archaea</taxon>
        <taxon>Thermoproteota</taxon>
        <taxon>Thermoprotei</taxon>
        <taxon>Sulfolobales</taxon>
        <taxon>Sulfolobaceae</taxon>
        <taxon>Sulfolobus</taxon>
    </lineage>
</organism>
<dbReference type="Proteomes" id="UP000011281">
    <property type="component" value="Chromosome"/>
</dbReference>
<proteinExistence type="predicted"/>
<dbReference type="KEGG" id="sacn:SacN8_07400"/>
<name>M1I5S6_9CREN</name>
<evidence type="ECO:0000313" key="1">
    <source>
        <dbReference type="EMBL" id="AGE71443.1"/>
    </source>
</evidence>
<gene>
    <name evidence="1" type="ORF">SacN8_07400</name>
</gene>
<dbReference type="PATRIC" id="fig|1028566.6.peg.1458"/>
<reference evidence="1 2" key="1">
    <citation type="journal article" date="2012" name="ISME J.">
        <title>Genomic evidence of rapid, global-scale gene flow in a Sulfolobus species.</title>
        <authorList>
            <person name="Mao D."/>
            <person name="Grogan D."/>
        </authorList>
    </citation>
    <scope>NUCLEOTIDE SEQUENCE [LARGE SCALE GENOMIC DNA]</scope>
    <source>
        <strain evidence="1 2">N8</strain>
    </source>
</reference>
<dbReference type="GeneID" id="14552022"/>
<dbReference type="RefSeq" id="WP_011278344.1">
    <property type="nucleotide sequence ID" value="NC_020246.1"/>
</dbReference>
<protein>
    <submittedName>
        <fullName evidence="1">Uncharacterized protein</fullName>
    </submittedName>
</protein>
<sequence length="117" mass="13696">MVKIGLSKRDKKGNSEKKRVKYVYATKGAIFIVTGELKESKYSYAVEIRPLYGKFYDAKEKKTYNAEELREYKVYLNVRKEMEELVDALKRGKPVLWGYDDDEFIQIPKDVLGGEKE</sequence>
<dbReference type="EMBL" id="CP002817">
    <property type="protein sequence ID" value="AGE71443.1"/>
    <property type="molecule type" value="Genomic_DNA"/>
</dbReference>